<dbReference type="STRING" id="880724.Metig_1148"/>
<dbReference type="InterPro" id="IPR006037">
    <property type="entry name" value="RCK_C"/>
</dbReference>
<evidence type="ECO:0000259" key="4">
    <source>
        <dbReference type="PROSITE" id="PS51202"/>
    </source>
</evidence>
<dbReference type="GO" id="GO:0006813">
    <property type="term" value="P:potassium ion transport"/>
    <property type="evidence" value="ECO:0007669"/>
    <property type="project" value="InterPro"/>
</dbReference>
<evidence type="ECO:0000256" key="2">
    <source>
        <dbReference type="SAM" id="Phobius"/>
    </source>
</evidence>
<dbReference type="GO" id="GO:0005886">
    <property type="term" value="C:plasma membrane"/>
    <property type="evidence" value="ECO:0007669"/>
    <property type="project" value="UniProtKB-SubCell"/>
</dbReference>
<dbReference type="GeneID" id="10644006"/>
<accession>F6BDX6</accession>
<dbReference type="Pfam" id="PF02080">
    <property type="entry name" value="TrkA_C"/>
    <property type="match status" value="1"/>
</dbReference>
<dbReference type="PROSITE" id="PS51201">
    <property type="entry name" value="RCK_N"/>
    <property type="match status" value="1"/>
</dbReference>
<dbReference type="SUPFAM" id="SSF116726">
    <property type="entry name" value="TrkA C-terminal domain-like"/>
    <property type="match status" value="1"/>
</dbReference>
<organism evidence="6">
    <name type="scientific">Methanotorris igneus (strain DSM 5666 / JCM 11834 / Kol 5)</name>
    <dbReference type="NCBI Taxonomy" id="880724"/>
    <lineage>
        <taxon>Archaea</taxon>
        <taxon>Methanobacteriati</taxon>
        <taxon>Methanobacteriota</taxon>
        <taxon>Methanomada group</taxon>
        <taxon>Methanococci</taxon>
        <taxon>Methanococcales</taxon>
        <taxon>Methanocaldococcaceae</taxon>
        <taxon>Methanotorris</taxon>
    </lineage>
</organism>
<dbReference type="InterPro" id="IPR003148">
    <property type="entry name" value="RCK_N"/>
</dbReference>
<evidence type="ECO:0000259" key="3">
    <source>
        <dbReference type="PROSITE" id="PS51201"/>
    </source>
</evidence>
<name>F6BDX6_METIK</name>
<dbReference type="Pfam" id="PF02254">
    <property type="entry name" value="TrkA_N"/>
    <property type="match status" value="1"/>
</dbReference>
<dbReference type="PROSITE" id="PS51202">
    <property type="entry name" value="RCK_C"/>
    <property type="match status" value="1"/>
</dbReference>
<dbReference type="KEGG" id="mig:Metig_1148"/>
<evidence type="ECO:0000313" key="6">
    <source>
        <dbReference type="Proteomes" id="UP000009227"/>
    </source>
</evidence>
<dbReference type="AlphaFoldDB" id="F6BDX6"/>
<feature type="transmembrane region" description="Helical" evidence="2">
    <location>
        <begin position="33"/>
        <end position="50"/>
    </location>
</feature>
<dbReference type="InterPro" id="IPR036721">
    <property type="entry name" value="RCK_C_sf"/>
</dbReference>
<dbReference type="Gene3D" id="1.10.287.70">
    <property type="match status" value="1"/>
</dbReference>
<dbReference type="Gene3D" id="3.30.70.1450">
    <property type="entry name" value="Regulator of K+ conductance, C-terminal domain"/>
    <property type="match status" value="1"/>
</dbReference>
<dbReference type="Pfam" id="PF07885">
    <property type="entry name" value="Ion_trans_2"/>
    <property type="match status" value="1"/>
</dbReference>
<reference evidence="5 6" key="1">
    <citation type="submission" date="2011-05" db="EMBL/GenBank/DDBJ databases">
        <title>Complete sequence of Methanotorris igneus Kol 5.</title>
        <authorList>
            <consortium name="US DOE Joint Genome Institute"/>
            <person name="Lucas S."/>
            <person name="Han J."/>
            <person name="Lapidus A."/>
            <person name="Cheng J.-F."/>
            <person name="Goodwin L."/>
            <person name="Pitluck S."/>
            <person name="Peters L."/>
            <person name="Mikhailova N."/>
            <person name="Chertkov O."/>
            <person name="Han C."/>
            <person name="Tapia R."/>
            <person name="Land M."/>
            <person name="Hauser L."/>
            <person name="Kyrpides N."/>
            <person name="Ivanova N."/>
            <person name="Pagani I."/>
            <person name="Sieprawska-Lupa M."/>
            <person name="Whitman W."/>
            <person name="Woyke T."/>
        </authorList>
    </citation>
    <scope>NUCLEOTIDE SEQUENCE [LARGE SCALE GENOMIC DNA]</scope>
    <source>
        <strain evidence="6">DSM 5666 / JCM 11834 / Kol 5</strain>
    </source>
</reference>
<dbReference type="HOGENOM" id="CLU_050982_0_1_2"/>
<dbReference type="InterPro" id="IPR013099">
    <property type="entry name" value="K_chnl_dom"/>
</dbReference>
<feature type="transmembrane region" description="Helical" evidence="2">
    <location>
        <begin position="7"/>
        <end position="27"/>
    </location>
</feature>
<evidence type="ECO:0000313" key="5">
    <source>
        <dbReference type="EMBL" id="AEF96687.1"/>
    </source>
</evidence>
<keyword evidence="2" id="KW-0812">Transmembrane</keyword>
<dbReference type="PANTHER" id="PTHR43833">
    <property type="entry name" value="POTASSIUM CHANNEL PROTEIN 2-RELATED-RELATED"/>
    <property type="match status" value="1"/>
</dbReference>
<keyword evidence="6" id="KW-1185">Reference proteome</keyword>
<feature type="domain" description="RCK N-terminal" evidence="3">
    <location>
        <begin position="107"/>
        <end position="225"/>
    </location>
</feature>
<dbReference type="SUPFAM" id="SSF51735">
    <property type="entry name" value="NAD(P)-binding Rossmann-fold domains"/>
    <property type="match status" value="1"/>
</dbReference>
<sequence length="339" mass="37312">MDTLNKIKLGMVTIGALILFASIGFMFLEGWDFFTALYVSIVTISTVGYGDYTPTTHWGKALVMVYIVTGVGAVAYTFGSIAEFFMEGHFKKVARMRKMEKNLKKLKGHFIICGYGKLGKVVAEKFKNAKVPFVVIDSDEKMLEEEAEKDPDLIYVVGDATSDDVLIKAGIERARGLISVVNTNAENVFITLSAKRLNPNIYVVAKAEDGSAVDKLLKAGADRVVSPNVIGGSRIAEIALKPEVLDFVSTIMDDSYDMEIEKFCVCEGSEICGKSLYESQIRSKTGVTILAVKKGNDLIINPSPDVVVDKGDEIYAFGTKEQLEKLEKILNKTKKRKNK</sequence>
<dbReference type="SUPFAM" id="SSF81324">
    <property type="entry name" value="Voltage-gated potassium channels"/>
    <property type="match status" value="1"/>
</dbReference>
<protein>
    <submittedName>
        <fullName evidence="5">TrkA-N domain protein</fullName>
    </submittedName>
</protein>
<feature type="transmembrane region" description="Helical" evidence="2">
    <location>
        <begin position="62"/>
        <end position="86"/>
    </location>
</feature>
<dbReference type="EMBL" id="CP002737">
    <property type="protein sequence ID" value="AEF96687.1"/>
    <property type="molecule type" value="Genomic_DNA"/>
</dbReference>
<gene>
    <name evidence="5" type="ordered locus">Metig_1148</name>
</gene>
<evidence type="ECO:0000256" key="1">
    <source>
        <dbReference type="ARBA" id="ARBA00004651"/>
    </source>
</evidence>
<proteinExistence type="predicted"/>
<dbReference type="InterPro" id="IPR050721">
    <property type="entry name" value="Trk_Ktr_HKT_K-transport"/>
</dbReference>
<keyword evidence="2" id="KW-0472">Membrane</keyword>
<keyword evidence="2" id="KW-1133">Transmembrane helix</keyword>
<feature type="domain" description="RCK C-terminal" evidence="4">
    <location>
        <begin position="248"/>
        <end position="332"/>
    </location>
</feature>
<dbReference type="GO" id="GO:0008324">
    <property type="term" value="F:monoatomic cation transmembrane transporter activity"/>
    <property type="evidence" value="ECO:0007669"/>
    <property type="project" value="InterPro"/>
</dbReference>
<dbReference type="RefSeq" id="WP_013799288.1">
    <property type="nucleotide sequence ID" value="NC_015562.1"/>
</dbReference>
<dbReference type="PANTHER" id="PTHR43833:SF13">
    <property type="entry name" value="POTASSIUM CHANNEL PROTEIN 2-RELATED"/>
    <property type="match status" value="1"/>
</dbReference>
<comment type="subcellular location">
    <subcellularLocation>
        <location evidence="1">Cell membrane</location>
        <topology evidence="1">Multi-pass membrane protein</topology>
    </subcellularLocation>
</comment>
<dbReference type="Proteomes" id="UP000009227">
    <property type="component" value="Chromosome"/>
</dbReference>
<dbReference type="Gene3D" id="3.40.50.720">
    <property type="entry name" value="NAD(P)-binding Rossmann-like Domain"/>
    <property type="match status" value="1"/>
</dbReference>
<dbReference type="InterPro" id="IPR036291">
    <property type="entry name" value="NAD(P)-bd_dom_sf"/>
</dbReference>
<dbReference type="OrthoDB" id="43518at2157"/>